<feature type="compositionally biased region" description="Low complexity" evidence="1">
    <location>
        <begin position="304"/>
        <end position="315"/>
    </location>
</feature>
<dbReference type="STRING" id="471704.A0A151IW65"/>
<dbReference type="AlphaFoldDB" id="A0A151IW65"/>
<evidence type="ECO:0000313" key="3">
    <source>
        <dbReference type="Proteomes" id="UP000078492"/>
    </source>
</evidence>
<name>A0A151IW65_9HYME</name>
<dbReference type="Proteomes" id="UP000078492">
    <property type="component" value="Unassembled WGS sequence"/>
</dbReference>
<accession>A0A151IW65</accession>
<sequence length="321" mass="36025">ECIISDKVTENLPVVSFKRSALKLPRNIPLADPNFNVSSEIDMLIGAELFWELLCVGQISGSTSHPLLQKTRLGWILAGHFGRASLLPKMQSNHAIVTNRQLHEQVNRLWQLDDNFAASSAYSPEERFCEQHFVDNVSQNPQGRYLVKLPIKEHFLPKLDDSRNIAFKRLMSLEKRFARNPSLKSQYGQFTGEYLALGHMRMITPPLDESAPTFYLPHYCVVKVAGSGAHLAPRQHGKPPHHFAAARERARQRVSLSRSLSRGSQMCITGRRRLLKAPRRVRCFMQIRLRDSGVTNPADPAVRGGASKAGAPGASKKVKYV</sequence>
<gene>
    <name evidence="2" type="ORF">ALC57_15767</name>
</gene>
<proteinExistence type="predicted"/>
<dbReference type="EMBL" id="KQ980872">
    <property type="protein sequence ID" value="KYN12076.1"/>
    <property type="molecule type" value="Genomic_DNA"/>
</dbReference>
<dbReference type="PANTHER" id="PTHR47331:SF5">
    <property type="entry name" value="RIBONUCLEASE H"/>
    <property type="match status" value="1"/>
</dbReference>
<evidence type="ECO:0000256" key="1">
    <source>
        <dbReference type="SAM" id="MobiDB-lite"/>
    </source>
</evidence>
<feature type="non-terminal residue" evidence="2">
    <location>
        <position position="1"/>
    </location>
</feature>
<keyword evidence="3" id="KW-1185">Reference proteome</keyword>
<protein>
    <submittedName>
        <fullName evidence="2">Uncharacterized protein</fullName>
    </submittedName>
</protein>
<dbReference type="PANTHER" id="PTHR47331">
    <property type="entry name" value="PHD-TYPE DOMAIN-CONTAINING PROTEIN"/>
    <property type="match status" value="1"/>
</dbReference>
<feature type="region of interest" description="Disordered" evidence="1">
    <location>
        <begin position="294"/>
        <end position="321"/>
    </location>
</feature>
<evidence type="ECO:0000313" key="2">
    <source>
        <dbReference type="EMBL" id="KYN12076.1"/>
    </source>
</evidence>
<organism evidence="2 3">
    <name type="scientific">Trachymyrmex cornetzi</name>
    <dbReference type="NCBI Taxonomy" id="471704"/>
    <lineage>
        <taxon>Eukaryota</taxon>
        <taxon>Metazoa</taxon>
        <taxon>Ecdysozoa</taxon>
        <taxon>Arthropoda</taxon>
        <taxon>Hexapoda</taxon>
        <taxon>Insecta</taxon>
        <taxon>Pterygota</taxon>
        <taxon>Neoptera</taxon>
        <taxon>Endopterygota</taxon>
        <taxon>Hymenoptera</taxon>
        <taxon>Apocrita</taxon>
        <taxon>Aculeata</taxon>
        <taxon>Formicoidea</taxon>
        <taxon>Formicidae</taxon>
        <taxon>Myrmicinae</taxon>
        <taxon>Trachymyrmex</taxon>
    </lineage>
</organism>
<reference evidence="2 3" key="1">
    <citation type="submission" date="2015-09" db="EMBL/GenBank/DDBJ databases">
        <title>Trachymyrmex cornetzi WGS genome.</title>
        <authorList>
            <person name="Nygaard S."/>
            <person name="Hu H."/>
            <person name="Boomsma J."/>
            <person name="Zhang G."/>
        </authorList>
    </citation>
    <scope>NUCLEOTIDE SEQUENCE [LARGE SCALE GENOMIC DNA]</scope>
    <source>
        <strain evidence="2">Tcor2-1</strain>
        <tissue evidence="2">Whole body</tissue>
    </source>
</reference>